<evidence type="ECO:0000313" key="2">
    <source>
        <dbReference type="EMBL" id="CAD7282680.1"/>
    </source>
</evidence>
<name>A0A7R9BWS7_9CRUS</name>
<reference evidence="2" key="1">
    <citation type="submission" date="2020-11" db="EMBL/GenBank/DDBJ databases">
        <authorList>
            <person name="Tran Van P."/>
        </authorList>
    </citation>
    <scope>NUCLEOTIDE SEQUENCE</scope>
</reference>
<sequence>MKFLLLVILAISTHLAQAHLRLTAEEEEANFVVFVEAGMTANPTLAEGDGDYYSAYLGVLLSLKQGYSQSDGFGASRTLTFVIDYNLPTQFRQAVTGCHSGPWFWWRFVTLLHVWSPSKDATLGSRHALSQPHKVPPFRCQRRMAGGIQRTLKSGLQRCRCSAGAWEGGLDRPARGRSV</sequence>
<protein>
    <submittedName>
        <fullName evidence="2">Uncharacterized protein</fullName>
    </submittedName>
</protein>
<feature type="signal peptide" evidence="1">
    <location>
        <begin position="1"/>
        <end position="18"/>
    </location>
</feature>
<organism evidence="2">
    <name type="scientific">Notodromas monacha</name>
    <dbReference type="NCBI Taxonomy" id="399045"/>
    <lineage>
        <taxon>Eukaryota</taxon>
        <taxon>Metazoa</taxon>
        <taxon>Ecdysozoa</taxon>
        <taxon>Arthropoda</taxon>
        <taxon>Crustacea</taxon>
        <taxon>Oligostraca</taxon>
        <taxon>Ostracoda</taxon>
        <taxon>Podocopa</taxon>
        <taxon>Podocopida</taxon>
        <taxon>Cypridocopina</taxon>
        <taxon>Cypridoidea</taxon>
        <taxon>Cyprididae</taxon>
        <taxon>Notodromas</taxon>
    </lineage>
</organism>
<dbReference type="Proteomes" id="UP000678499">
    <property type="component" value="Unassembled WGS sequence"/>
</dbReference>
<accession>A0A7R9BWS7</accession>
<evidence type="ECO:0000313" key="3">
    <source>
        <dbReference type="Proteomes" id="UP000678499"/>
    </source>
</evidence>
<proteinExistence type="predicted"/>
<gene>
    <name evidence="2" type="ORF">NMOB1V02_LOCUS10301</name>
</gene>
<dbReference type="EMBL" id="CAJPEX010004160">
    <property type="protein sequence ID" value="CAG0922832.1"/>
    <property type="molecule type" value="Genomic_DNA"/>
</dbReference>
<dbReference type="AlphaFoldDB" id="A0A7R9BWS7"/>
<dbReference type="EMBL" id="OA886197">
    <property type="protein sequence ID" value="CAD7282680.1"/>
    <property type="molecule type" value="Genomic_DNA"/>
</dbReference>
<evidence type="ECO:0000256" key="1">
    <source>
        <dbReference type="SAM" id="SignalP"/>
    </source>
</evidence>
<feature type="chain" id="PRO_5036403089" evidence="1">
    <location>
        <begin position="19"/>
        <end position="179"/>
    </location>
</feature>
<keyword evidence="3" id="KW-1185">Reference proteome</keyword>
<keyword evidence="1" id="KW-0732">Signal</keyword>